<dbReference type="Gene3D" id="3.40.50.300">
    <property type="entry name" value="P-loop containing nucleotide triphosphate hydrolases"/>
    <property type="match status" value="1"/>
</dbReference>
<evidence type="ECO:0000259" key="2">
    <source>
        <dbReference type="Pfam" id="PF17111"/>
    </source>
</evidence>
<evidence type="ECO:0000256" key="1">
    <source>
        <dbReference type="ARBA" id="ARBA00022737"/>
    </source>
</evidence>
<dbReference type="Pfam" id="PF17111">
    <property type="entry name" value="PigL_N"/>
    <property type="match status" value="1"/>
</dbReference>
<sequence>MEAVGSAASIIAVIELSAKVASLCFQYSSAVKDAPSDIERLQGELVRLNTTLHGAQRLLESPDGKRLQTSQGLRNGLIDCSSQLSQLQSRLEKKLNPGSTRKAMSRIGFRALKWPFESKEIDSIIKNLERYRDTLSVGLAVDGATQVLDVGQTLVLSKLPAANDAAFDSYANEHTARCHPRTRIDLLESITKWADDPRGEIIFWLNGMAGTGRSTISRTVAQSFADRGLLGASFFFKRGERDRGNATLLFTTIAAQLVAKERDLAPHVRTAIENDPSVTSKALREQFEKLILKPLGNLEGGPGVVKEVVIVIDALDECELDDDIRVIIYLFSQAKALSSVSLKAFLTSRIHSIFQLEDLPLLHRSPSTLLTSTRRTLAL</sequence>
<evidence type="ECO:0008006" key="6">
    <source>
        <dbReference type="Google" id="ProtNLM"/>
    </source>
</evidence>
<dbReference type="PANTHER" id="PTHR10039:SF16">
    <property type="entry name" value="GPI INOSITOL-DEACYLASE"/>
    <property type="match status" value="1"/>
</dbReference>
<feature type="domain" description="Nephrocystin 3-like N-terminal" evidence="3">
    <location>
        <begin position="189"/>
        <end position="349"/>
    </location>
</feature>
<keyword evidence="5" id="KW-1185">Reference proteome</keyword>
<comment type="caution">
    <text evidence="4">The sequence shown here is derived from an EMBL/GenBank/DDBJ whole genome shotgun (WGS) entry which is preliminary data.</text>
</comment>
<dbReference type="SUPFAM" id="SSF52540">
    <property type="entry name" value="P-loop containing nucleoside triphosphate hydrolases"/>
    <property type="match status" value="1"/>
</dbReference>
<accession>A0AAN7C1A2</accession>
<dbReference type="InterPro" id="IPR056884">
    <property type="entry name" value="NPHP3-like_N"/>
</dbReference>
<dbReference type="InterPro" id="IPR027417">
    <property type="entry name" value="P-loop_NTPase"/>
</dbReference>
<gene>
    <name evidence="4" type="ORF">C8A03DRAFT_19527</name>
</gene>
<keyword evidence="1" id="KW-0677">Repeat</keyword>
<name>A0AAN7C1A2_9PEZI</name>
<reference evidence="4" key="2">
    <citation type="submission" date="2023-05" db="EMBL/GenBank/DDBJ databases">
        <authorList>
            <consortium name="Lawrence Berkeley National Laboratory"/>
            <person name="Steindorff A."/>
            <person name="Hensen N."/>
            <person name="Bonometti L."/>
            <person name="Westerberg I."/>
            <person name="Brannstrom I.O."/>
            <person name="Guillou S."/>
            <person name="Cros-Aarteil S."/>
            <person name="Calhoun S."/>
            <person name="Haridas S."/>
            <person name="Kuo A."/>
            <person name="Mondo S."/>
            <person name="Pangilinan J."/>
            <person name="Riley R."/>
            <person name="Labutti K."/>
            <person name="Andreopoulos B."/>
            <person name="Lipzen A."/>
            <person name="Chen C."/>
            <person name="Yanf M."/>
            <person name="Daum C."/>
            <person name="Ng V."/>
            <person name="Clum A."/>
            <person name="Ohm R."/>
            <person name="Martin F."/>
            <person name="Silar P."/>
            <person name="Natvig D."/>
            <person name="Lalanne C."/>
            <person name="Gautier V."/>
            <person name="Ament-Velasquez S.L."/>
            <person name="Kruys A."/>
            <person name="Hutchinson M.I."/>
            <person name="Powell A.J."/>
            <person name="Barry K."/>
            <person name="Miller A.N."/>
            <person name="Grigoriev I.V."/>
            <person name="Debuchy R."/>
            <person name="Gladieux P."/>
            <person name="Thoren M.H."/>
            <person name="Johannesson H."/>
        </authorList>
    </citation>
    <scope>NUCLEOTIDE SEQUENCE</scope>
    <source>
        <strain evidence="4">CBS 532.94</strain>
    </source>
</reference>
<dbReference type="InterPro" id="IPR031348">
    <property type="entry name" value="PigL_N"/>
</dbReference>
<reference evidence="4" key="1">
    <citation type="journal article" date="2023" name="Mol. Phylogenet. Evol.">
        <title>Genome-scale phylogeny and comparative genomics of the fungal order Sordariales.</title>
        <authorList>
            <person name="Hensen N."/>
            <person name="Bonometti L."/>
            <person name="Westerberg I."/>
            <person name="Brannstrom I.O."/>
            <person name="Guillou S."/>
            <person name="Cros-Aarteil S."/>
            <person name="Calhoun S."/>
            <person name="Haridas S."/>
            <person name="Kuo A."/>
            <person name="Mondo S."/>
            <person name="Pangilinan J."/>
            <person name="Riley R."/>
            <person name="LaButti K."/>
            <person name="Andreopoulos B."/>
            <person name="Lipzen A."/>
            <person name="Chen C."/>
            <person name="Yan M."/>
            <person name="Daum C."/>
            <person name="Ng V."/>
            <person name="Clum A."/>
            <person name="Steindorff A."/>
            <person name="Ohm R.A."/>
            <person name="Martin F."/>
            <person name="Silar P."/>
            <person name="Natvig D.O."/>
            <person name="Lalanne C."/>
            <person name="Gautier V."/>
            <person name="Ament-Velasquez S.L."/>
            <person name="Kruys A."/>
            <person name="Hutchinson M.I."/>
            <person name="Powell A.J."/>
            <person name="Barry K."/>
            <person name="Miller A.N."/>
            <person name="Grigoriev I.V."/>
            <person name="Debuchy R."/>
            <person name="Gladieux P."/>
            <person name="Hiltunen Thoren M."/>
            <person name="Johannesson H."/>
        </authorList>
    </citation>
    <scope>NUCLEOTIDE SEQUENCE</scope>
    <source>
        <strain evidence="4">CBS 532.94</strain>
    </source>
</reference>
<dbReference type="Proteomes" id="UP001303760">
    <property type="component" value="Unassembled WGS sequence"/>
</dbReference>
<dbReference type="AlphaFoldDB" id="A0AAN7C1A2"/>
<evidence type="ECO:0000313" key="5">
    <source>
        <dbReference type="Proteomes" id="UP001303760"/>
    </source>
</evidence>
<proteinExistence type="predicted"/>
<evidence type="ECO:0000313" key="4">
    <source>
        <dbReference type="EMBL" id="KAK4233400.1"/>
    </source>
</evidence>
<protein>
    <recommendedName>
        <fullName evidence="6">NACHT domain-containing protein</fullName>
    </recommendedName>
</protein>
<evidence type="ECO:0000259" key="3">
    <source>
        <dbReference type="Pfam" id="PF24883"/>
    </source>
</evidence>
<dbReference type="Pfam" id="PF24883">
    <property type="entry name" value="NPHP3_N"/>
    <property type="match status" value="1"/>
</dbReference>
<organism evidence="4 5">
    <name type="scientific">Achaetomium macrosporum</name>
    <dbReference type="NCBI Taxonomy" id="79813"/>
    <lineage>
        <taxon>Eukaryota</taxon>
        <taxon>Fungi</taxon>
        <taxon>Dikarya</taxon>
        <taxon>Ascomycota</taxon>
        <taxon>Pezizomycotina</taxon>
        <taxon>Sordariomycetes</taxon>
        <taxon>Sordariomycetidae</taxon>
        <taxon>Sordariales</taxon>
        <taxon>Chaetomiaceae</taxon>
        <taxon>Achaetomium</taxon>
    </lineage>
</organism>
<feature type="domain" description="Azaphilone pigments biosynthesis cluster protein L N-terminal" evidence="2">
    <location>
        <begin position="1"/>
        <end position="140"/>
    </location>
</feature>
<dbReference type="PANTHER" id="PTHR10039">
    <property type="entry name" value="AMELOGENIN"/>
    <property type="match status" value="1"/>
</dbReference>
<dbReference type="EMBL" id="MU860566">
    <property type="protein sequence ID" value="KAK4233400.1"/>
    <property type="molecule type" value="Genomic_DNA"/>
</dbReference>